<keyword evidence="1 4" id="KW-0808">Transferase</keyword>
<evidence type="ECO:0000313" key="5">
    <source>
        <dbReference type="Proteomes" id="UP000183859"/>
    </source>
</evidence>
<keyword evidence="2" id="KW-0012">Acyltransferase</keyword>
<dbReference type="InterPro" id="IPR050832">
    <property type="entry name" value="Bact_Acetyltransf"/>
</dbReference>
<proteinExistence type="predicted"/>
<dbReference type="GO" id="GO:0016747">
    <property type="term" value="F:acyltransferase activity, transferring groups other than amino-acyl groups"/>
    <property type="evidence" value="ECO:0007669"/>
    <property type="project" value="InterPro"/>
</dbReference>
<dbReference type="InterPro" id="IPR000182">
    <property type="entry name" value="GNAT_dom"/>
</dbReference>
<dbReference type="SUPFAM" id="SSF55729">
    <property type="entry name" value="Acyl-CoA N-acyltransferases (Nat)"/>
    <property type="match status" value="1"/>
</dbReference>
<organism evidence="4 5">
    <name type="scientific">Phaeobacter porticola</name>
    <dbReference type="NCBI Taxonomy" id="1844006"/>
    <lineage>
        <taxon>Bacteria</taxon>
        <taxon>Pseudomonadati</taxon>
        <taxon>Pseudomonadota</taxon>
        <taxon>Alphaproteobacteria</taxon>
        <taxon>Rhodobacterales</taxon>
        <taxon>Roseobacteraceae</taxon>
        <taxon>Phaeobacter</taxon>
    </lineage>
</organism>
<dbReference type="EMBL" id="CP016364">
    <property type="protein sequence ID" value="APG46589.1"/>
    <property type="molecule type" value="Genomic_DNA"/>
</dbReference>
<evidence type="ECO:0000259" key="3">
    <source>
        <dbReference type="PROSITE" id="PS51186"/>
    </source>
</evidence>
<evidence type="ECO:0000313" key="4">
    <source>
        <dbReference type="EMBL" id="APG46589.1"/>
    </source>
</evidence>
<evidence type="ECO:0000256" key="1">
    <source>
        <dbReference type="ARBA" id="ARBA00022679"/>
    </source>
</evidence>
<dbReference type="KEGG" id="php:PhaeoP97_01163"/>
<dbReference type="PROSITE" id="PS51186">
    <property type="entry name" value="GNAT"/>
    <property type="match status" value="1"/>
</dbReference>
<gene>
    <name evidence="4" type="ORF">PhaeoP97_01163</name>
</gene>
<reference evidence="5" key="1">
    <citation type="submission" date="2016-07" db="EMBL/GenBank/DDBJ databases">
        <title>Phaeobacter portensis sp. nov., a tropodithietic acid producing bacterium isolated from a German harbor.</title>
        <authorList>
            <person name="Freese H.M."/>
            <person name="Bunk B."/>
            <person name="Breider S."/>
            <person name="Brinkhoff T."/>
        </authorList>
    </citation>
    <scope>NUCLEOTIDE SEQUENCE [LARGE SCALE GENOMIC DNA]</scope>
    <source>
        <strain evidence="5">P97</strain>
    </source>
</reference>
<dbReference type="OrthoDB" id="7992078at2"/>
<dbReference type="PANTHER" id="PTHR43877">
    <property type="entry name" value="AMINOALKYLPHOSPHONATE N-ACETYLTRANSFERASE-RELATED-RELATED"/>
    <property type="match status" value="1"/>
</dbReference>
<evidence type="ECO:0000256" key="2">
    <source>
        <dbReference type="ARBA" id="ARBA00023315"/>
    </source>
</evidence>
<accession>A0A1L3I3B2</accession>
<dbReference type="STRING" id="1844006.PhaeoP97_01163"/>
<feature type="domain" description="N-acetyltransferase" evidence="3">
    <location>
        <begin position="18"/>
        <end position="180"/>
    </location>
</feature>
<dbReference type="CDD" id="cd04301">
    <property type="entry name" value="NAT_SF"/>
    <property type="match status" value="1"/>
</dbReference>
<name>A0A1L3I3B2_9RHOB</name>
<dbReference type="AlphaFoldDB" id="A0A1L3I3B2"/>
<dbReference type="InterPro" id="IPR016181">
    <property type="entry name" value="Acyl_CoA_acyltransferase"/>
</dbReference>
<keyword evidence="5" id="KW-1185">Reference proteome</keyword>
<dbReference type="Pfam" id="PF00583">
    <property type="entry name" value="Acetyltransf_1"/>
    <property type="match status" value="1"/>
</dbReference>
<protein>
    <submittedName>
        <fullName evidence="4">Acetyltransferase domain-containing protein</fullName>
    </submittedName>
</protein>
<dbReference type="Proteomes" id="UP000183859">
    <property type="component" value="Chromosome"/>
</dbReference>
<dbReference type="RefSeq" id="WP_072504266.1">
    <property type="nucleotide sequence ID" value="NZ_CP016364.1"/>
</dbReference>
<dbReference type="Gene3D" id="3.40.630.30">
    <property type="match status" value="1"/>
</dbReference>
<sequence length="180" mass="19457">MLQDKEDSSAKVAGGLSPLFRSLNPQSDLDLVEAFYRDAPDYWMLVEGVAPGRAKADSFFTDGPPGCDPAKSYRLGMFVSGRLSGLAELSFGFPEPADAYLGLMVLGPWARGAGSGVHFLAHVEALARGRGASEIFLAVVEANPKGRAFWEREGFAATGLSGEMRVGLREQRLHRLVKRL</sequence>